<comment type="caution">
    <text evidence="1">The sequence shown here is derived from an EMBL/GenBank/DDBJ whole genome shotgun (WGS) entry which is preliminary data.</text>
</comment>
<dbReference type="AlphaFoldDB" id="A0A2S4KU89"/>
<name>A0A2S4KU89_9HYPO</name>
<keyword evidence="2" id="KW-1185">Reference proteome</keyword>
<proteinExistence type="predicted"/>
<dbReference type="OrthoDB" id="3832365at2759"/>
<gene>
    <name evidence="1" type="ORF">TPAR_06081</name>
</gene>
<evidence type="ECO:0000313" key="1">
    <source>
        <dbReference type="EMBL" id="POR33752.1"/>
    </source>
</evidence>
<dbReference type="STRING" id="94208.A0A2S4KU89"/>
<dbReference type="EMBL" id="PKSG01000656">
    <property type="protein sequence ID" value="POR33752.1"/>
    <property type="molecule type" value="Genomic_DNA"/>
</dbReference>
<reference evidence="1 2" key="1">
    <citation type="submission" date="2018-01" db="EMBL/GenBank/DDBJ databases">
        <title>Harnessing the power of phylogenomics to disentangle the directionality and signatures of interkingdom host jumping in the parasitic fungal genus Tolypocladium.</title>
        <authorList>
            <person name="Quandt C.A."/>
            <person name="Patterson W."/>
            <person name="Spatafora J.W."/>
        </authorList>
    </citation>
    <scope>NUCLEOTIDE SEQUENCE [LARGE SCALE GENOMIC DNA]</scope>
    <source>
        <strain evidence="1 2">NRBC 100945</strain>
    </source>
</reference>
<evidence type="ECO:0000313" key="2">
    <source>
        <dbReference type="Proteomes" id="UP000237481"/>
    </source>
</evidence>
<dbReference type="Proteomes" id="UP000237481">
    <property type="component" value="Unassembled WGS sequence"/>
</dbReference>
<organism evidence="1 2">
    <name type="scientific">Tolypocladium paradoxum</name>
    <dbReference type="NCBI Taxonomy" id="94208"/>
    <lineage>
        <taxon>Eukaryota</taxon>
        <taxon>Fungi</taxon>
        <taxon>Dikarya</taxon>
        <taxon>Ascomycota</taxon>
        <taxon>Pezizomycotina</taxon>
        <taxon>Sordariomycetes</taxon>
        <taxon>Hypocreomycetidae</taxon>
        <taxon>Hypocreales</taxon>
        <taxon>Ophiocordycipitaceae</taxon>
        <taxon>Tolypocladium</taxon>
    </lineage>
</organism>
<sequence>MSGQREEVLGALISLTPPPEGGNYWVAKQDKINQFFPPGDPRARYEIDWSFGPFKDPATVHAKLIFGLHQVTGYVDTTTWEAGISVTVAGINLGTIYGNLKDGIGIKVDLFVAKGELRFYLKNGNEVWVHFDVKIIFDGHFKDDVKIFSV</sequence>
<protein>
    <submittedName>
        <fullName evidence="1">Uncharacterized protein</fullName>
    </submittedName>
</protein>
<accession>A0A2S4KU89</accession>